<feature type="compositionally biased region" description="Acidic residues" evidence="1">
    <location>
        <begin position="154"/>
        <end position="175"/>
    </location>
</feature>
<name>A0A6S6WB74_9PLEO</name>
<dbReference type="EMBL" id="HG992984">
    <property type="protein sequence ID" value="CAE7202280.1"/>
    <property type="molecule type" value="Genomic_DNA"/>
</dbReference>
<evidence type="ECO:0000313" key="3">
    <source>
        <dbReference type="Proteomes" id="UP000472372"/>
    </source>
</evidence>
<protein>
    <submittedName>
        <fullName evidence="2">Uncharacterized protein</fullName>
    </submittedName>
</protein>
<proteinExistence type="predicted"/>
<organism evidence="2 3">
    <name type="scientific">Pyrenophora teres f. teres</name>
    <dbReference type="NCBI Taxonomy" id="97479"/>
    <lineage>
        <taxon>Eukaryota</taxon>
        <taxon>Fungi</taxon>
        <taxon>Dikarya</taxon>
        <taxon>Ascomycota</taxon>
        <taxon>Pezizomycotina</taxon>
        <taxon>Dothideomycetes</taxon>
        <taxon>Pleosporomycetidae</taxon>
        <taxon>Pleosporales</taxon>
        <taxon>Pleosporineae</taxon>
        <taxon>Pleosporaceae</taxon>
        <taxon>Pyrenophora</taxon>
    </lineage>
</organism>
<gene>
    <name evidence="2" type="ORF">PTTW11_09007</name>
</gene>
<feature type="region of interest" description="Disordered" evidence="1">
    <location>
        <begin position="137"/>
        <end position="191"/>
    </location>
</feature>
<accession>A0A6S6WB74</accession>
<evidence type="ECO:0000313" key="2">
    <source>
        <dbReference type="EMBL" id="CAE7202280.1"/>
    </source>
</evidence>
<reference evidence="2" key="1">
    <citation type="submission" date="2021-02" db="EMBL/GenBank/DDBJ databases">
        <authorList>
            <person name="Syme A R."/>
            <person name="Syme A R."/>
            <person name="Moolhuijzen P."/>
        </authorList>
    </citation>
    <scope>NUCLEOTIDE SEQUENCE</scope>
    <source>
        <strain evidence="2">W1-1</strain>
    </source>
</reference>
<feature type="compositionally biased region" description="Basic and acidic residues" evidence="1">
    <location>
        <begin position="42"/>
        <end position="55"/>
    </location>
</feature>
<feature type="compositionally biased region" description="Basic and acidic residues" evidence="1">
    <location>
        <begin position="10"/>
        <end position="20"/>
    </location>
</feature>
<evidence type="ECO:0000256" key="1">
    <source>
        <dbReference type="SAM" id="MobiDB-lite"/>
    </source>
</evidence>
<dbReference type="Proteomes" id="UP000472372">
    <property type="component" value="Chromosome 8"/>
</dbReference>
<feature type="compositionally biased region" description="Polar residues" evidence="1">
    <location>
        <begin position="75"/>
        <end position="84"/>
    </location>
</feature>
<dbReference type="AlphaFoldDB" id="A0A6S6WB74"/>
<sequence>MTVTSGLKRAASEEPERHEAVQQPMDMKRLKIPKATEPITTTRKDSTTELEKRGTEVAQEEQNDVAAQLEVAGVPTTTKMNSESADVPPEEIPKATDTEIGVSAGERAVVEKLQTSNGDDNAPSEVHVEGTPRIDEIGAETAEPITDPVVISDDNSEEYFEGEEQEDELSEEEYDHEPYGSGPVRDADQNGAWIPASHCTNLELEAALNAHEDEAMYAMTMDDVYGQMGLASDSDDSESEVDRKLAARDALETDFWDDDGGYGSGF</sequence>
<feature type="region of interest" description="Disordered" evidence="1">
    <location>
        <begin position="1"/>
        <end position="103"/>
    </location>
</feature>